<evidence type="ECO:0000259" key="2">
    <source>
        <dbReference type="Pfam" id="PF12158"/>
    </source>
</evidence>
<dbReference type="InterPro" id="IPR021994">
    <property type="entry name" value="DUF3592"/>
</dbReference>
<name>A0ABT9MF61_9DEIO</name>
<gene>
    <name evidence="3" type="ORF">QO006_002689</name>
</gene>
<comment type="caution">
    <text evidence="3">The sequence shown here is derived from an EMBL/GenBank/DDBJ whole genome shotgun (WGS) entry which is preliminary data.</text>
</comment>
<keyword evidence="1" id="KW-1133">Transmembrane helix</keyword>
<feature type="transmembrane region" description="Helical" evidence="1">
    <location>
        <begin position="124"/>
        <end position="149"/>
    </location>
</feature>
<evidence type="ECO:0000256" key="1">
    <source>
        <dbReference type="SAM" id="Phobius"/>
    </source>
</evidence>
<dbReference type="RefSeq" id="WP_307466971.1">
    <property type="nucleotide sequence ID" value="NZ_JAURUR010000009.1"/>
</dbReference>
<feature type="transmembrane region" description="Helical" evidence="1">
    <location>
        <begin position="6"/>
        <end position="27"/>
    </location>
</feature>
<evidence type="ECO:0000313" key="4">
    <source>
        <dbReference type="Proteomes" id="UP001232163"/>
    </source>
</evidence>
<dbReference type="Proteomes" id="UP001232163">
    <property type="component" value="Unassembled WGS sequence"/>
</dbReference>
<accession>A0ABT9MF61</accession>
<sequence>MANDAPVVIPLMLLMLLSGGALLTLLFRALFGSRHWHEADGVVTGTKTSTSDSEGRLPAYNAHIAFQYGVGPQTYDGEMAVPYFSARTARQVIETHPAGTAVKVYFNPKKPAQSVLRIKSPGIWMLWIVTALGVFGFFCIVMAAGSLLFE</sequence>
<keyword evidence="4" id="KW-1185">Reference proteome</keyword>
<keyword evidence="1" id="KW-0812">Transmembrane</keyword>
<dbReference type="EMBL" id="JAURUR010000009">
    <property type="protein sequence ID" value="MDP9765241.1"/>
    <property type="molecule type" value="Genomic_DNA"/>
</dbReference>
<protein>
    <recommendedName>
        <fullName evidence="2">DUF3592 domain-containing protein</fullName>
    </recommendedName>
</protein>
<feature type="domain" description="DUF3592" evidence="2">
    <location>
        <begin position="40"/>
        <end position="117"/>
    </location>
</feature>
<proteinExistence type="predicted"/>
<keyword evidence="1" id="KW-0472">Membrane</keyword>
<organism evidence="3 4">
    <name type="scientific">Deinococcus enclensis</name>
    <dbReference type="NCBI Taxonomy" id="1049582"/>
    <lineage>
        <taxon>Bacteria</taxon>
        <taxon>Thermotogati</taxon>
        <taxon>Deinococcota</taxon>
        <taxon>Deinococci</taxon>
        <taxon>Deinococcales</taxon>
        <taxon>Deinococcaceae</taxon>
        <taxon>Deinococcus</taxon>
    </lineage>
</organism>
<evidence type="ECO:0000313" key="3">
    <source>
        <dbReference type="EMBL" id="MDP9765241.1"/>
    </source>
</evidence>
<dbReference type="Pfam" id="PF12158">
    <property type="entry name" value="DUF3592"/>
    <property type="match status" value="1"/>
</dbReference>
<reference evidence="3 4" key="1">
    <citation type="submission" date="2023-07" db="EMBL/GenBank/DDBJ databases">
        <title>Genomic Encyclopedia of Type Strains, Phase IV (KMG-IV): sequencing the most valuable type-strain genomes for metagenomic binning, comparative biology and taxonomic classification.</title>
        <authorList>
            <person name="Goeker M."/>
        </authorList>
    </citation>
    <scope>NUCLEOTIDE SEQUENCE [LARGE SCALE GENOMIC DNA]</scope>
    <source>
        <strain evidence="3 4">NIO-1023</strain>
    </source>
</reference>